<evidence type="ECO:0000313" key="3">
    <source>
        <dbReference type="Proteomes" id="UP000310189"/>
    </source>
</evidence>
<dbReference type="OrthoDB" id="10014216at2759"/>
<sequence length="244" mass="27552">MSTPLPGSSDVIIKDGPFVYLSDWDGTITTADSNDYLIDNYGMGKENREKLSVEILAHRINFRDAFYEMLRGVSKVKSFGECMEILKRDIVLDPGFKDFYFWAKENNIPVVIVSSGMAPFIRSVLSKLIGEEEAKKIDIISNDVKFNDPEGKDWEIVYRHPESGFGHDKSKAILPYRDLPNPPTLFFSGDGVSDMSAAKHADHLFVRQGKDLEKYCTAQNIPYTPFDSFSNIKKYVGDVIASKQ</sequence>
<dbReference type="PANTHER" id="PTHR28181">
    <property type="entry name" value="UPF0655 PROTEIN YCR015C"/>
    <property type="match status" value="1"/>
</dbReference>
<keyword evidence="1" id="KW-0378">Hydrolase</keyword>
<dbReference type="Proteomes" id="UP000310189">
    <property type="component" value="Unassembled WGS sequence"/>
</dbReference>
<dbReference type="Pfam" id="PF12710">
    <property type="entry name" value="HAD"/>
    <property type="match status" value="1"/>
</dbReference>
<dbReference type="GO" id="GO:0016791">
    <property type="term" value="F:phosphatase activity"/>
    <property type="evidence" value="ECO:0007669"/>
    <property type="project" value="InterPro"/>
</dbReference>
<evidence type="ECO:0000313" key="2">
    <source>
        <dbReference type="EMBL" id="TIA92495.1"/>
    </source>
</evidence>
<dbReference type="Gene3D" id="3.40.50.1000">
    <property type="entry name" value="HAD superfamily/HAD-like"/>
    <property type="match status" value="1"/>
</dbReference>
<name>A0A4T0FWC9_9BASI</name>
<organism evidence="2 3">
    <name type="scientific">Wallemia hederae</name>
    <dbReference type="NCBI Taxonomy" id="1540922"/>
    <lineage>
        <taxon>Eukaryota</taxon>
        <taxon>Fungi</taxon>
        <taxon>Dikarya</taxon>
        <taxon>Basidiomycota</taxon>
        <taxon>Wallemiomycotina</taxon>
        <taxon>Wallemiomycetes</taxon>
        <taxon>Wallemiales</taxon>
        <taxon>Wallemiaceae</taxon>
        <taxon>Wallemia</taxon>
    </lineage>
</organism>
<dbReference type="InterPro" id="IPR006384">
    <property type="entry name" value="HAD_hydro_PyrdxlP_Pase-like"/>
</dbReference>
<accession>A0A4T0FWC9</accession>
<proteinExistence type="predicted"/>
<evidence type="ECO:0008006" key="4">
    <source>
        <dbReference type="Google" id="ProtNLM"/>
    </source>
</evidence>
<dbReference type="InterPro" id="IPR023214">
    <property type="entry name" value="HAD_sf"/>
</dbReference>
<dbReference type="InterPro" id="IPR036412">
    <property type="entry name" value="HAD-like_sf"/>
</dbReference>
<comment type="caution">
    <text evidence="2">The sequence shown here is derived from an EMBL/GenBank/DDBJ whole genome shotgun (WGS) entry which is preliminary data.</text>
</comment>
<reference evidence="2 3" key="1">
    <citation type="submission" date="2019-03" db="EMBL/GenBank/DDBJ databases">
        <title>Sequencing 23 genomes of Wallemia ichthyophaga.</title>
        <authorList>
            <person name="Gostincar C."/>
        </authorList>
    </citation>
    <scope>NUCLEOTIDE SEQUENCE [LARGE SCALE GENOMIC DNA]</scope>
    <source>
        <strain evidence="2 3">EXF-5753</strain>
    </source>
</reference>
<evidence type="ECO:0000256" key="1">
    <source>
        <dbReference type="ARBA" id="ARBA00022801"/>
    </source>
</evidence>
<dbReference type="SUPFAM" id="SSF56784">
    <property type="entry name" value="HAD-like"/>
    <property type="match status" value="1"/>
</dbReference>
<dbReference type="Gene3D" id="3.90.1470.20">
    <property type="match status" value="1"/>
</dbReference>
<dbReference type="EMBL" id="SPNW01000006">
    <property type="protein sequence ID" value="TIA92495.1"/>
    <property type="molecule type" value="Genomic_DNA"/>
</dbReference>
<dbReference type="AlphaFoldDB" id="A0A4T0FWC9"/>
<dbReference type="NCBIfam" id="TIGR01488">
    <property type="entry name" value="HAD-SF-IB"/>
    <property type="match status" value="1"/>
</dbReference>
<dbReference type="PANTHER" id="PTHR28181:SF2">
    <property type="entry name" value="PHOSPHORIC MONOESTER HYDROLASE"/>
    <property type="match status" value="1"/>
</dbReference>
<dbReference type="NCBIfam" id="TIGR01489">
    <property type="entry name" value="DKMTPPase-SF"/>
    <property type="match status" value="1"/>
</dbReference>
<dbReference type="InterPro" id="IPR050849">
    <property type="entry name" value="HAD-like_hydrolase_phosphatase"/>
</dbReference>
<keyword evidence="3" id="KW-1185">Reference proteome</keyword>
<protein>
    <recommendedName>
        <fullName evidence="4">Phosphoserine phosphatase</fullName>
    </recommendedName>
</protein>
<gene>
    <name evidence="2" type="ORF">E3P99_00618</name>
</gene>